<dbReference type="UniPathway" id="UPA00077">
    <property type="reaction ID" value="UER00158"/>
</dbReference>
<proteinExistence type="inferred from homology"/>
<evidence type="ECO:0000256" key="1">
    <source>
        <dbReference type="ARBA" id="ARBA00004903"/>
    </source>
</evidence>
<dbReference type="Pfam" id="PF00186">
    <property type="entry name" value="DHFR_1"/>
    <property type="match status" value="1"/>
</dbReference>
<dbReference type="PANTHER" id="PTHR48069:SF3">
    <property type="entry name" value="DIHYDROFOLATE REDUCTASE"/>
    <property type="match status" value="1"/>
</dbReference>
<dbReference type="STRING" id="1123397.SAMN05660831_01968"/>
<reference evidence="11 12" key="1">
    <citation type="submission" date="2016-10" db="EMBL/GenBank/DDBJ databases">
        <authorList>
            <person name="de Groot N.N."/>
        </authorList>
    </citation>
    <scope>NUCLEOTIDE SEQUENCE [LARGE SCALE GENOMIC DNA]</scope>
    <source>
        <strain evidence="11 12">HL3</strain>
    </source>
</reference>
<evidence type="ECO:0000256" key="5">
    <source>
        <dbReference type="ARBA" id="ARBA00022857"/>
    </source>
</evidence>
<dbReference type="PRINTS" id="PR00070">
    <property type="entry name" value="DHFR"/>
</dbReference>
<sequence length="166" mass="18509">MTASIALIWAMADNDVIGAGNDMPWHQPADLRWFREWTEGRPVIVGRRTLDSFGGRPLPRRTNIVITRDPAGLPEAVVPVTGPDAALAAVPTDTDWAMVIGGAQVYAEFLPRADRLIVTRIHARLEGDTHFPEVDWTQWQRVEAREYPADAENPHPMTFEVYDPAG</sequence>
<comment type="pathway">
    <text evidence="1 8">Cofactor biosynthesis; tetrahydrofolate biosynthesis; 5,6,7,8-tetrahydrofolate from 7,8-dihydrofolate: step 1/1.</text>
</comment>
<dbReference type="GO" id="GO:0046452">
    <property type="term" value="P:dihydrofolate metabolic process"/>
    <property type="evidence" value="ECO:0007669"/>
    <property type="project" value="TreeGrafter"/>
</dbReference>
<dbReference type="GO" id="GO:0004146">
    <property type="term" value="F:dihydrofolate reductase activity"/>
    <property type="evidence" value="ECO:0007669"/>
    <property type="project" value="UniProtKB-EC"/>
</dbReference>
<evidence type="ECO:0000256" key="4">
    <source>
        <dbReference type="ARBA" id="ARBA00022563"/>
    </source>
</evidence>
<dbReference type="GO" id="GO:0006730">
    <property type="term" value="P:one-carbon metabolic process"/>
    <property type="evidence" value="ECO:0007669"/>
    <property type="project" value="UniProtKB-KW"/>
</dbReference>
<organism evidence="11 12">
    <name type="scientific">Thiohalospira halophila DSM 15071</name>
    <dbReference type="NCBI Taxonomy" id="1123397"/>
    <lineage>
        <taxon>Bacteria</taxon>
        <taxon>Pseudomonadati</taxon>
        <taxon>Pseudomonadota</taxon>
        <taxon>Gammaproteobacteria</taxon>
        <taxon>Thiohalospirales</taxon>
        <taxon>Thiohalospiraceae</taxon>
        <taxon>Thiohalospira</taxon>
    </lineage>
</organism>
<protein>
    <recommendedName>
        <fullName evidence="3 8">Dihydrofolate reductase</fullName>
        <ecNumber evidence="3 8">1.5.1.3</ecNumber>
    </recommendedName>
</protein>
<dbReference type="GO" id="GO:0005829">
    <property type="term" value="C:cytosol"/>
    <property type="evidence" value="ECO:0007669"/>
    <property type="project" value="TreeGrafter"/>
</dbReference>
<evidence type="ECO:0000256" key="7">
    <source>
        <dbReference type="ARBA" id="ARBA00025067"/>
    </source>
</evidence>
<keyword evidence="5 8" id="KW-0521">NADP</keyword>
<dbReference type="PROSITE" id="PS00075">
    <property type="entry name" value="DHFR_1"/>
    <property type="match status" value="1"/>
</dbReference>
<dbReference type="RefSeq" id="WP_240308090.1">
    <property type="nucleotide sequence ID" value="NZ_FOMJ01000006.1"/>
</dbReference>
<keyword evidence="12" id="KW-1185">Reference proteome</keyword>
<evidence type="ECO:0000256" key="2">
    <source>
        <dbReference type="ARBA" id="ARBA00009539"/>
    </source>
</evidence>
<dbReference type="InterPro" id="IPR001796">
    <property type="entry name" value="DHFR_dom"/>
</dbReference>
<gene>
    <name evidence="11" type="ORF">SAMN05660831_01968</name>
</gene>
<dbReference type="PIRSF" id="PIRSF000194">
    <property type="entry name" value="DHFR"/>
    <property type="match status" value="1"/>
</dbReference>
<dbReference type="SUPFAM" id="SSF53597">
    <property type="entry name" value="Dihydrofolate reductase-like"/>
    <property type="match status" value="1"/>
</dbReference>
<dbReference type="InterPro" id="IPR024072">
    <property type="entry name" value="DHFR-like_dom_sf"/>
</dbReference>
<evidence type="ECO:0000256" key="9">
    <source>
        <dbReference type="RuleBase" id="RU004474"/>
    </source>
</evidence>
<feature type="domain" description="DHFR" evidence="10">
    <location>
        <begin position="4"/>
        <end position="164"/>
    </location>
</feature>
<evidence type="ECO:0000256" key="3">
    <source>
        <dbReference type="ARBA" id="ARBA00012856"/>
    </source>
</evidence>
<dbReference type="GO" id="GO:0046654">
    <property type="term" value="P:tetrahydrofolate biosynthetic process"/>
    <property type="evidence" value="ECO:0007669"/>
    <property type="project" value="UniProtKB-UniPathway"/>
</dbReference>
<evidence type="ECO:0000256" key="8">
    <source>
        <dbReference type="PIRNR" id="PIRNR000194"/>
    </source>
</evidence>
<dbReference type="GO" id="GO:0046655">
    <property type="term" value="P:folic acid metabolic process"/>
    <property type="evidence" value="ECO:0007669"/>
    <property type="project" value="TreeGrafter"/>
</dbReference>
<dbReference type="PROSITE" id="PS51330">
    <property type="entry name" value="DHFR_2"/>
    <property type="match status" value="1"/>
</dbReference>
<evidence type="ECO:0000313" key="11">
    <source>
        <dbReference type="EMBL" id="SFD60662.1"/>
    </source>
</evidence>
<comment type="similarity">
    <text evidence="2 8 9">Belongs to the dihydrofolate reductase family.</text>
</comment>
<keyword evidence="4 8" id="KW-0554">One-carbon metabolism</keyword>
<accession>A0A1I1TPY1</accession>
<dbReference type="PANTHER" id="PTHR48069">
    <property type="entry name" value="DIHYDROFOLATE REDUCTASE"/>
    <property type="match status" value="1"/>
</dbReference>
<comment type="catalytic activity">
    <reaction evidence="8">
        <text>(6S)-5,6,7,8-tetrahydrofolate + NADP(+) = 7,8-dihydrofolate + NADPH + H(+)</text>
        <dbReference type="Rhea" id="RHEA:15009"/>
        <dbReference type="ChEBI" id="CHEBI:15378"/>
        <dbReference type="ChEBI" id="CHEBI:57451"/>
        <dbReference type="ChEBI" id="CHEBI:57453"/>
        <dbReference type="ChEBI" id="CHEBI:57783"/>
        <dbReference type="ChEBI" id="CHEBI:58349"/>
        <dbReference type="EC" id="1.5.1.3"/>
    </reaction>
</comment>
<evidence type="ECO:0000256" key="6">
    <source>
        <dbReference type="ARBA" id="ARBA00023002"/>
    </source>
</evidence>
<dbReference type="InterPro" id="IPR012259">
    <property type="entry name" value="DHFR"/>
</dbReference>
<dbReference type="Gene3D" id="3.40.430.10">
    <property type="entry name" value="Dihydrofolate Reductase, subunit A"/>
    <property type="match status" value="1"/>
</dbReference>
<dbReference type="FunFam" id="3.40.430.10:FF:000001">
    <property type="entry name" value="Dihydrofolate reductase"/>
    <property type="match status" value="1"/>
</dbReference>
<evidence type="ECO:0000259" key="10">
    <source>
        <dbReference type="PROSITE" id="PS51330"/>
    </source>
</evidence>
<dbReference type="EMBL" id="FOMJ01000006">
    <property type="protein sequence ID" value="SFD60662.1"/>
    <property type="molecule type" value="Genomic_DNA"/>
</dbReference>
<evidence type="ECO:0000313" key="12">
    <source>
        <dbReference type="Proteomes" id="UP000198611"/>
    </source>
</evidence>
<comment type="function">
    <text evidence="7 8">Key enzyme in folate metabolism. Catalyzes an essential reaction for de novo glycine and purine synthesis, and for DNA precursor synthesis.</text>
</comment>
<keyword evidence="6 8" id="KW-0560">Oxidoreductase</keyword>
<dbReference type="CDD" id="cd00209">
    <property type="entry name" value="DHFR"/>
    <property type="match status" value="1"/>
</dbReference>
<dbReference type="InterPro" id="IPR017925">
    <property type="entry name" value="DHFR_CS"/>
</dbReference>
<dbReference type="EC" id="1.5.1.3" evidence="3 8"/>
<dbReference type="GO" id="GO:0070401">
    <property type="term" value="F:NADP+ binding"/>
    <property type="evidence" value="ECO:0007669"/>
    <property type="project" value="UniProtKB-ARBA"/>
</dbReference>
<dbReference type="Proteomes" id="UP000198611">
    <property type="component" value="Unassembled WGS sequence"/>
</dbReference>
<name>A0A1I1TPY1_9GAMM</name>
<dbReference type="AlphaFoldDB" id="A0A1I1TPY1"/>